<keyword evidence="2" id="KW-1185">Reference proteome</keyword>
<reference evidence="1 2" key="1">
    <citation type="submission" date="2020-08" db="EMBL/GenBank/DDBJ databases">
        <title>Sequencing the genomes of 1000 actinobacteria strains.</title>
        <authorList>
            <person name="Klenk H.-P."/>
        </authorList>
    </citation>
    <scope>NUCLEOTIDE SEQUENCE [LARGE SCALE GENOMIC DNA]</scope>
    <source>
        <strain evidence="1 2">DSM 23040</strain>
    </source>
</reference>
<evidence type="ECO:0000313" key="2">
    <source>
        <dbReference type="Proteomes" id="UP000568050"/>
    </source>
</evidence>
<accession>A0A839QU62</accession>
<dbReference type="Pfam" id="PF10604">
    <property type="entry name" value="Polyketide_cyc2"/>
    <property type="match status" value="1"/>
</dbReference>
<dbReference type="InterPro" id="IPR023393">
    <property type="entry name" value="START-like_dom_sf"/>
</dbReference>
<dbReference type="RefSeq" id="WP_183377295.1">
    <property type="nucleotide sequence ID" value="NZ_CBCSFZ010000012.1"/>
</dbReference>
<comment type="caution">
    <text evidence="1">The sequence shown here is derived from an EMBL/GenBank/DDBJ whole genome shotgun (WGS) entry which is preliminary data.</text>
</comment>
<dbReference type="InterPro" id="IPR019587">
    <property type="entry name" value="Polyketide_cyclase/dehydratase"/>
</dbReference>
<dbReference type="Proteomes" id="UP000568050">
    <property type="component" value="Unassembled WGS sequence"/>
</dbReference>
<organism evidence="1 2">
    <name type="scientific">Helcobacillus massiliensis</name>
    <dbReference type="NCBI Taxonomy" id="521392"/>
    <lineage>
        <taxon>Bacteria</taxon>
        <taxon>Bacillati</taxon>
        <taxon>Actinomycetota</taxon>
        <taxon>Actinomycetes</taxon>
        <taxon>Micrococcales</taxon>
        <taxon>Dermabacteraceae</taxon>
        <taxon>Helcobacillus</taxon>
    </lineage>
</organism>
<evidence type="ECO:0000313" key="1">
    <source>
        <dbReference type="EMBL" id="MBB3024013.1"/>
    </source>
</evidence>
<dbReference type="Gene3D" id="3.30.530.20">
    <property type="match status" value="1"/>
</dbReference>
<sequence>MTDNALTPIAATADIAADPATIFELIADPAQQPTWDGNDNLAEAGVGQRITADGQAFTMRLTTGADRENRITAFEEGRLIEWAPGEVGGEPFGQRWRWELTPILDADGRESATRVTHTYDPTRLDPATSAERRLRRAAATTEEMLAASIARLRRVAEGTGSADQGTGGE</sequence>
<proteinExistence type="predicted"/>
<dbReference type="SUPFAM" id="SSF55961">
    <property type="entry name" value="Bet v1-like"/>
    <property type="match status" value="1"/>
</dbReference>
<protein>
    <submittedName>
        <fullName evidence="1">Uncharacterized protein YndB with AHSA1/START domain</fullName>
    </submittedName>
</protein>
<gene>
    <name evidence="1" type="ORF">FHX50_002320</name>
</gene>
<dbReference type="EMBL" id="JACHWP010000022">
    <property type="protein sequence ID" value="MBB3024013.1"/>
    <property type="molecule type" value="Genomic_DNA"/>
</dbReference>
<dbReference type="AlphaFoldDB" id="A0A839QU62"/>
<name>A0A839QU62_9MICO</name>